<organism evidence="1 2">
    <name type="scientific">Smittium culicis</name>
    <dbReference type="NCBI Taxonomy" id="133412"/>
    <lineage>
        <taxon>Eukaryota</taxon>
        <taxon>Fungi</taxon>
        <taxon>Fungi incertae sedis</taxon>
        <taxon>Zoopagomycota</taxon>
        <taxon>Kickxellomycotina</taxon>
        <taxon>Harpellomycetes</taxon>
        <taxon>Harpellales</taxon>
        <taxon>Legeriomycetaceae</taxon>
        <taxon>Smittium</taxon>
    </lineage>
</organism>
<dbReference type="Proteomes" id="UP000187429">
    <property type="component" value="Unassembled WGS sequence"/>
</dbReference>
<sequence length="119" mass="13773">MYFITYSSCRFEDLILWCHVHPFGSQWLSQSRSWSVIPCTVILGYQVPRTGFGVDCCFLGFLCVFFGFECFSGFDLWTFQFKRSWLDHHFELCGAFCCALGRPCGPIPQIAGVTQYENY</sequence>
<comment type="caution">
    <text evidence="1">The sequence shown here is derived from an EMBL/GenBank/DDBJ whole genome shotgun (WGS) entry which is preliminary data.</text>
</comment>
<keyword evidence="2" id="KW-1185">Reference proteome</keyword>
<evidence type="ECO:0000313" key="2">
    <source>
        <dbReference type="Proteomes" id="UP000187429"/>
    </source>
</evidence>
<dbReference type="EMBL" id="LSSM01001100">
    <property type="protein sequence ID" value="OMJ27253.1"/>
    <property type="molecule type" value="Genomic_DNA"/>
</dbReference>
<accession>A0A1R1YK38</accession>
<dbReference type="AlphaFoldDB" id="A0A1R1YK38"/>
<gene>
    <name evidence="1" type="ORF">AYI69_g3316</name>
</gene>
<proteinExistence type="predicted"/>
<evidence type="ECO:0000313" key="1">
    <source>
        <dbReference type="EMBL" id="OMJ27253.1"/>
    </source>
</evidence>
<name>A0A1R1YK38_9FUNG</name>
<reference evidence="2" key="1">
    <citation type="submission" date="2017-01" db="EMBL/GenBank/DDBJ databases">
        <authorList>
            <person name="Wang Y."/>
            <person name="White M."/>
            <person name="Kvist S."/>
            <person name="Moncalvo J.-M."/>
        </authorList>
    </citation>
    <scope>NUCLEOTIDE SEQUENCE [LARGE SCALE GENOMIC DNA]</scope>
    <source>
        <strain evidence="2">ID-206-W2</strain>
    </source>
</reference>
<protein>
    <submittedName>
        <fullName evidence="1">Uncharacterized protein</fullName>
    </submittedName>
</protein>